<sequence length="369" mass="39800">MASTKYRRERHIAIMAVQQASLLSKAVMRSIRHISKKDSTPVTVADLAIQALLISTLSNTFPTDEFLGEESAEALRQDDELRNLVWEMVSSANSFQTAQDTDAVLVKPSSPEEMMDLIDRGGLGVGGPEGRVWIMDPIDGTATFIKGGQYAVALALVEDGNEVLGVVGCPNIARDTTQIEGMLADDDGHGFLLSAVRGDGGVQLQPLAPGDLPAGQFIPSRQWNAEDESSSIQLTDLNLVDSTLGQAHHLTRCKKLADELGCTKFPGTDVWSTQLRLITIALGTRNNSQIRMPPAKLPGGAEDPENDVWDYAGAHLILQESGAAVSDLDGKEIDFGAGRKLANNWGLVAASHTGLHRQVRGRVREFLRV</sequence>
<dbReference type="Proteomes" id="UP001143910">
    <property type="component" value="Unassembled WGS sequence"/>
</dbReference>
<proteinExistence type="predicted"/>
<dbReference type="EMBL" id="JANJQO010002342">
    <property type="protein sequence ID" value="KAJ2967293.1"/>
    <property type="molecule type" value="Genomic_DNA"/>
</dbReference>
<evidence type="ECO:0000313" key="2">
    <source>
        <dbReference type="Proteomes" id="UP001143910"/>
    </source>
</evidence>
<comment type="caution">
    <text evidence="1">The sequence shown here is derived from an EMBL/GenBank/DDBJ whole genome shotgun (WGS) entry which is preliminary data.</text>
</comment>
<name>A0ACC1MM42_9HYPO</name>
<reference evidence="1" key="1">
    <citation type="submission" date="2022-08" db="EMBL/GenBank/DDBJ databases">
        <title>Genome Sequence of Lecanicillium fungicola.</title>
        <authorList>
            <person name="Buettner E."/>
        </authorList>
    </citation>
    <scope>NUCLEOTIDE SEQUENCE</scope>
    <source>
        <strain evidence="1">Babe33</strain>
    </source>
</reference>
<evidence type="ECO:0000313" key="1">
    <source>
        <dbReference type="EMBL" id="KAJ2967293.1"/>
    </source>
</evidence>
<accession>A0ACC1MM42</accession>
<protein>
    <submittedName>
        <fullName evidence="1">Uncharacterized protein</fullName>
    </submittedName>
</protein>
<keyword evidence="2" id="KW-1185">Reference proteome</keyword>
<organism evidence="1 2">
    <name type="scientific">Zarea fungicola</name>
    <dbReference type="NCBI Taxonomy" id="93591"/>
    <lineage>
        <taxon>Eukaryota</taxon>
        <taxon>Fungi</taxon>
        <taxon>Dikarya</taxon>
        <taxon>Ascomycota</taxon>
        <taxon>Pezizomycotina</taxon>
        <taxon>Sordariomycetes</taxon>
        <taxon>Hypocreomycetidae</taxon>
        <taxon>Hypocreales</taxon>
        <taxon>Cordycipitaceae</taxon>
        <taxon>Zarea</taxon>
    </lineage>
</organism>
<gene>
    <name evidence="1" type="ORF">NQ176_g9731</name>
</gene>